<dbReference type="PROSITE" id="PS00139">
    <property type="entry name" value="THIOL_PROTEASE_CYS"/>
    <property type="match status" value="1"/>
</dbReference>
<comment type="similarity">
    <text evidence="1">Belongs to the peptidase C1 family.</text>
</comment>
<dbReference type="RefSeq" id="XP_004039430.1">
    <property type="nucleotide sequence ID" value="XM_004039382.1"/>
</dbReference>
<keyword evidence="7" id="KW-1185">Reference proteome</keyword>
<dbReference type="InterPro" id="IPR000668">
    <property type="entry name" value="Peptidase_C1A_C"/>
</dbReference>
<evidence type="ECO:0000256" key="2">
    <source>
        <dbReference type="ARBA" id="ARBA00023145"/>
    </source>
</evidence>
<evidence type="ECO:0000313" key="7">
    <source>
        <dbReference type="Proteomes" id="UP000008983"/>
    </source>
</evidence>
<dbReference type="InterPro" id="IPR038765">
    <property type="entry name" value="Papain-like_cys_pep_sf"/>
</dbReference>
<dbReference type="InterPro" id="IPR039417">
    <property type="entry name" value="Peptidase_C1A_papain-like"/>
</dbReference>
<keyword evidence="3" id="KW-1015">Disulfide bond</keyword>
<dbReference type="PANTHER" id="PTHR12411">
    <property type="entry name" value="CYSTEINE PROTEASE FAMILY C1-RELATED"/>
    <property type="match status" value="1"/>
</dbReference>
<dbReference type="SMART" id="SM00645">
    <property type="entry name" value="Pept_C1"/>
    <property type="match status" value="1"/>
</dbReference>
<dbReference type="InterPro" id="IPR025661">
    <property type="entry name" value="Pept_asp_AS"/>
</dbReference>
<dbReference type="eggNOG" id="KOG1543">
    <property type="taxonomic scope" value="Eukaryota"/>
</dbReference>
<dbReference type="OrthoDB" id="292336at2759"/>
<dbReference type="EMBL" id="GL983202">
    <property type="protein sequence ID" value="EGR34126.1"/>
    <property type="molecule type" value="Genomic_DNA"/>
</dbReference>
<dbReference type="PROSITE" id="PS00640">
    <property type="entry name" value="THIOL_PROTEASE_ASN"/>
    <property type="match status" value="1"/>
</dbReference>
<name>G0QKX5_ICHMU</name>
<dbReference type="SUPFAM" id="SSF54001">
    <property type="entry name" value="Cysteine proteinases"/>
    <property type="match status" value="1"/>
</dbReference>
<gene>
    <name evidence="6" type="ORF">IMG5_023500</name>
</gene>
<evidence type="ECO:0000313" key="6">
    <source>
        <dbReference type="EMBL" id="EGR34126.1"/>
    </source>
</evidence>
<dbReference type="InterPro" id="IPR013128">
    <property type="entry name" value="Peptidase_C1A"/>
</dbReference>
<feature type="domain" description="Cathepsin propeptide inhibitor" evidence="5">
    <location>
        <begin position="19"/>
        <end position="75"/>
    </location>
</feature>
<feature type="non-terminal residue" evidence="6">
    <location>
        <position position="1"/>
    </location>
</feature>
<dbReference type="GO" id="GO:0006508">
    <property type="term" value="P:proteolysis"/>
    <property type="evidence" value="ECO:0007669"/>
    <property type="project" value="UniProtKB-KW"/>
</dbReference>
<dbReference type="EC" id="3.4.22.16" evidence="6"/>
<evidence type="ECO:0000259" key="5">
    <source>
        <dbReference type="SMART" id="SM00848"/>
    </source>
</evidence>
<dbReference type="PRINTS" id="PR00705">
    <property type="entry name" value="PAPAIN"/>
</dbReference>
<evidence type="ECO:0000256" key="3">
    <source>
        <dbReference type="ARBA" id="ARBA00023157"/>
    </source>
</evidence>
<dbReference type="AlphaFoldDB" id="G0QKX5"/>
<dbReference type="InterPro" id="IPR013201">
    <property type="entry name" value="Prot_inhib_I29"/>
</dbReference>
<dbReference type="Proteomes" id="UP000008983">
    <property type="component" value="Unassembled WGS sequence"/>
</dbReference>
<dbReference type="GO" id="GO:0004197">
    <property type="term" value="F:cysteine-type endopeptidase activity"/>
    <property type="evidence" value="ECO:0007669"/>
    <property type="project" value="UniProtKB-EC"/>
</dbReference>
<dbReference type="FunFam" id="3.90.70.10:FF:000103">
    <property type="entry name" value="Hypothetical LOC496748"/>
    <property type="match status" value="1"/>
</dbReference>
<dbReference type="InterPro" id="IPR000169">
    <property type="entry name" value="Pept_cys_AS"/>
</dbReference>
<organism evidence="6 7">
    <name type="scientific">Ichthyophthirius multifiliis</name>
    <name type="common">White spot disease agent</name>
    <name type="synonym">Ich</name>
    <dbReference type="NCBI Taxonomy" id="5932"/>
    <lineage>
        <taxon>Eukaryota</taxon>
        <taxon>Sar</taxon>
        <taxon>Alveolata</taxon>
        <taxon>Ciliophora</taxon>
        <taxon>Intramacronucleata</taxon>
        <taxon>Oligohymenophorea</taxon>
        <taxon>Hymenostomatida</taxon>
        <taxon>Ophryoglenina</taxon>
        <taxon>Ichthyophthirius</taxon>
    </lineage>
</organism>
<dbReference type="SMART" id="SM00848">
    <property type="entry name" value="Inhibitor_I29"/>
    <property type="match status" value="1"/>
</dbReference>
<accession>G0QKX5</accession>
<reference evidence="6 7" key="1">
    <citation type="submission" date="2011-07" db="EMBL/GenBank/DDBJ databases">
        <authorList>
            <person name="Coyne R."/>
            <person name="Brami D."/>
            <person name="Johnson J."/>
            <person name="Hostetler J."/>
            <person name="Hannick L."/>
            <person name="Clark T."/>
            <person name="Cassidy-Hanley D."/>
            <person name="Inman J."/>
        </authorList>
    </citation>
    <scope>NUCLEOTIDE SEQUENCE [LARGE SCALE GENOMIC DNA]</scope>
    <source>
        <strain evidence="6 7">G5</strain>
    </source>
</reference>
<keyword evidence="6" id="KW-0645">Protease</keyword>
<dbReference type="Pfam" id="PF08246">
    <property type="entry name" value="Inhibitor_I29"/>
    <property type="match status" value="1"/>
</dbReference>
<dbReference type="InParanoid" id="G0QKX5"/>
<feature type="domain" description="Peptidase C1A papain C-terminal" evidence="4">
    <location>
        <begin position="103"/>
        <end position="321"/>
    </location>
</feature>
<proteinExistence type="inferred from homology"/>
<dbReference type="SMR" id="G0QKX5"/>
<dbReference type="GeneID" id="14910303"/>
<dbReference type="Gene3D" id="3.90.70.10">
    <property type="entry name" value="Cysteine proteinases"/>
    <property type="match status" value="1"/>
</dbReference>
<protein>
    <submittedName>
        <fullName evidence="6">Papain family cysteine protease, putative</fullName>
        <ecNumber evidence="6">3.4.22.16</ecNumber>
    </submittedName>
</protein>
<keyword evidence="2" id="KW-0865">Zymogen</keyword>
<dbReference type="STRING" id="857967.G0QKX5"/>
<dbReference type="MEROPS" id="C01.138"/>
<sequence length="331" mass="38062">KQRNILLPKKTPQEMQQMFEEFNVKYNKKYASLDQSSYRLNIFTENYNFIQDRNQQITNLVLEINQYTDLTLEEFRQLHSGYQQKQKKTLRLRKNTNFQNEDLPESVDWRDKLTTPVQKQGACGSCWAFSTIVALEAAYAKQTGEIVKLSEQNVMDCCKLEDKGCNGGDPESALNCVTKLIKGIMKEDDYPYQAITRKQCDFVKEKSVYLPDNYEDITPKNELVLKSFVAKQPVSTCIGATTQIFQFYKSGIISHSEDCLNLPDHCIGIVGYGVEDDNKYWIVKNSWGNQWGEQGYVRILRTDNSNDIGMCAIASEPRIVNWQGGNNNQTN</sequence>
<evidence type="ECO:0000259" key="4">
    <source>
        <dbReference type="SMART" id="SM00645"/>
    </source>
</evidence>
<dbReference type="Pfam" id="PF00112">
    <property type="entry name" value="Peptidase_C1"/>
    <property type="match status" value="1"/>
</dbReference>
<keyword evidence="6" id="KW-0378">Hydrolase</keyword>
<evidence type="ECO:0000256" key="1">
    <source>
        <dbReference type="ARBA" id="ARBA00008455"/>
    </source>
</evidence>
<dbReference type="OMA" id="IKEEWHT"/>
<dbReference type="CDD" id="cd02248">
    <property type="entry name" value="Peptidase_C1A"/>
    <property type="match status" value="1"/>
</dbReference>